<name>A0A218XPZ7_PUNGR</name>
<evidence type="ECO:0000256" key="1">
    <source>
        <dbReference type="SAM" id="MobiDB-lite"/>
    </source>
</evidence>
<gene>
    <name evidence="2" type="ORF">CDL15_Pgr010684</name>
</gene>
<feature type="compositionally biased region" description="Polar residues" evidence="1">
    <location>
        <begin position="37"/>
        <end position="47"/>
    </location>
</feature>
<comment type="caution">
    <text evidence="2">The sequence shown here is derived from an EMBL/GenBank/DDBJ whole genome shotgun (WGS) entry which is preliminary data.</text>
</comment>
<dbReference type="EMBL" id="MTKT01001085">
    <property type="protein sequence ID" value="OWM86342.1"/>
    <property type="molecule type" value="Genomic_DNA"/>
</dbReference>
<protein>
    <submittedName>
        <fullName evidence="2">Uncharacterized protein</fullName>
    </submittedName>
</protein>
<feature type="region of interest" description="Disordered" evidence="1">
    <location>
        <begin position="25"/>
        <end position="85"/>
    </location>
</feature>
<accession>A0A218XPZ7</accession>
<proteinExistence type="predicted"/>
<sequence length="119" mass="12915">MNSTQLPLGVGALELHGVNDTKIESQLEEEAEQQSSRTNLEDQTNVDQGVGVAKSKLKDAISSTSSMEGSGGSKEKSFNVETTPSPTMKPILVEVAKLRLISRRKPEDEIFLEAIEEVT</sequence>
<dbReference type="AlphaFoldDB" id="A0A218XPZ7"/>
<dbReference type="Proteomes" id="UP000197138">
    <property type="component" value="Unassembled WGS sequence"/>
</dbReference>
<reference evidence="3" key="1">
    <citation type="journal article" date="2017" name="Plant J.">
        <title>The pomegranate (Punica granatum L.) genome and the genomics of punicalagin biosynthesis.</title>
        <authorList>
            <person name="Qin G."/>
            <person name="Xu C."/>
            <person name="Ming R."/>
            <person name="Tang H."/>
            <person name="Guyot R."/>
            <person name="Kramer E.M."/>
            <person name="Hu Y."/>
            <person name="Yi X."/>
            <person name="Qi Y."/>
            <person name="Xu X."/>
            <person name="Gao Z."/>
            <person name="Pan H."/>
            <person name="Jian J."/>
            <person name="Tian Y."/>
            <person name="Yue Z."/>
            <person name="Xu Y."/>
        </authorList>
    </citation>
    <scope>NUCLEOTIDE SEQUENCE [LARGE SCALE GENOMIC DNA]</scope>
    <source>
        <strain evidence="3">cv. Dabenzi</strain>
    </source>
</reference>
<evidence type="ECO:0000313" key="3">
    <source>
        <dbReference type="Proteomes" id="UP000197138"/>
    </source>
</evidence>
<organism evidence="2 3">
    <name type="scientific">Punica granatum</name>
    <name type="common">Pomegranate</name>
    <dbReference type="NCBI Taxonomy" id="22663"/>
    <lineage>
        <taxon>Eukaryota</taxon>
        <taxon>Viridiplantae</taxon>
        <taxon>Streptophyta</taxon>
        <taxon>Embryophyta</taxon>
        <taxon>Tracheophyta</taxon>
        <taxon>Spermatophyta</taxon>
        <taxon>Magnoliopsida</taxon>
        <taxon>eudicotyledons</taxon>
        <taxon>Gunneridae</taxon>
        <taxon>Pentapetalae</taxon>
        <taxon>rosids</taxon>
        <taxon>malvids</taxon>
        <taxon>Myrtales</taxon>
        <taxon>Lythraceae</taxon>
        <taxon>Punica</taxon>
    </lineage>
</organism>
<evidence type="ECO:0000313" key="2">
    <source>
        <dbReference type="EMBL" id="OWM86342.1"/>
    </source>
</evidence>